<comment type="caution">
    <text evidence="2">The sequence shown here is derived from an EMBL/GenBank/DDBJ whole genome shotgun (WGS) entry which is preliminary data.</text>
</comment>
<evidence type="ECO:0000313" key="3">
    <source>
        <dbReference type="Proteomes" id="UP001369082"/>
    </source>
</evidence>
<name>A0ABU9GRE1_9GAMM</name>
<gene>
    <name evidence="2" type="ORF">V6256_09745</name>
</gene>
<dbReference type="Proteomes" id="UP001369082">
    <property type="component" value="Unassembled WGS sequence"/>
</dbReference>
<dbReference type="InterPro" id="IPR036390">
    <property type="entry name" value="WH_DNA-bd_sf"/>
</dbReference>
<dbReference type="SUPFAM" id="SSF46785">
    <property type="entry name" value="Winged helix' DNA-binding domain"/>
    <property type="match status" value="1"/>
</dbReference>
<dbReference type="RefSeq" id="WP_341598024.1">
    <property type="nucleotide sequence ID" value="NZ_JBAKAZ010000033.1"/>
</dbReference>
<evidence type="ECO:0000313" key="2">
    <source>
        <dbReference type="EMBL" id="MEL0629891.1"/>
    </source>
</evidence>
<proteinExistence type="predicted"/>
<protein>
    <submittedName>
        <fullName evidence="2">FeoC-like transcriptional regulator</fullName>
    </submittedName>
</protein>
<dbReference type="InterPro" id="IPR015102">
    <property type="entry name" value="Tscrpt_reg_HTH_FeoC"/>
</dbReference>
<evidence type="ECO:0000259" key="1">
    <source>
        <dbReference type="Pfam" id="PF09012"/>
    </source>
</evidence>
<feature type="domain" description="Transcriptional regulator HTH-type FeoC" evidence="1">
    <location>
        <begin position="2"/>
        <end position="48"/>
    </location>
</feature>
<dbReference type="Pfam" id="PF09012">
    <property type="entry name" value="FeoC"/>
    <property type="match status" value="1"/>
</dbReference>
<accession>A0ABU9GRE1</accession>
<reference evidence="2 3" key="1">
    <citation type="submission" date="2024-02" db="EMBL/GenBank/DDBJ databases">
        <title>Bacteria isolated from the canopy kelp, Nereocystis luetkeana.</title>
        <authorList>
            <person name="Pfister C.A."/>
            <person name="Younker I.T."/>
            <person name="Light S.H."/>
        </authorList>
    </citation>
    <scope>NUCLEOTIDE SEQUENCE [LARGE SCALE GENOMIC DNA]</scope>
    <source>
        <strain evidence="2 3">TI.1.05</strain>
    </source>
</reference>
<keyword evidence="3" id="KW-1185">Reference proteome</keyword>
<dbReference type="EMBL" id="JBAKAZ010000033">
    <property type="protein sequence ID" value="MEL0629891.1"/>
    <property type="molecule type" value="Genomic_DNA"/>
</dbReference>
<organism evidence="2 3">
    <name type="scientific">Psychromonas aquatilis</name>
    <dbReference type="NCBI Taxonomy" id="2005072"/>
    <lineage>
        <taxon>Bacteria</taxon>
        <taxon>Pseudomonadati</taxon>
        <taxon>Pseudomonadota</taxon>
        <taxon>Gammaproteobacteria</taxon>
        <taxon>Alteromonadales</taxon>
        <taxon>Psychromonadaceae</taxon>
        <taxon>Psychromonas</taxon>
    </lineage>
</organism>
<sequence>MILTELLVYIETKQRVEETELLSYFHLQENGLAPMIERLMKTGHIQKTINSRGPSLPARIFYSWQQNKVIPMVSEL</sequence>